<evidence type="ECO:0000256" key="1">
    <source>
        <dbReference type="ARBA" id="ARBA00010633"/>
    </source>
</evidence>
<evidence type="ECO:0000313" key="5">
    <source>
        <dbReference type="EMBL" id="GMH59740.1"/>
    </source>
</evidence>
<dbReference type="Proteomes" id="UP001165082">
    <property type="component" value="Unassembled WGS sequence"/>
</dbReference>
<dbReference type="GO" id="GO:1905706">
    <property type="term" value="P:regulation of mitochondrial ATP synthesis coupled proton transport"/>
    <property type="evidence" value="ECO:0007669"/>
    <property type="project" value="TreeGrafter"/>
</dbReference>
<keyword evidence="2" id="KW-0489">Methyltransferase</keyword>
<dbReference type="GO" id="GO:0016279">
    <property type="term" value="F:protein-lysine N-methyltransferase activity"/>
    <property type="evidence" value="ECO:0007669"/>
    <property type="project" value="InterPro"/>
</dbReference>
<keyword evidence="6" id="KW-1185">Reference proteome</keyword>
<keyword evidence="4" id="KW-0949">S-adenosyl-L-methionine</keyword>
<organism evidence="5 6">
    <name type="scientific">Triparma retinervis</name>
    <dbReference type="NCBI Taxonomy" id="2557542"/>
    <lineage>
        <taxon>Eukaryota</taxon>
        <taxon>Sar</taxon>
        <taxon>Stramenopiles</taxon>
        <taxon>Ochrophyta</taxon>
        <taxon>Bolidophyceae</taxon>
        <taxon>Parmales</taxon>
        <taxon>Triparmaceae</taxon>
        <taxon>Triparma</taxon>
    </lineage>
</organism>
<evidence type="ECO:0000256" key="3">
    <source>
        <dbReference type="ARBA" id="ARBA00022679"/>
    </source>
</evidence>
<evidence type="ECO:0000256" key="2">
    <source>
        <dbReference type="ARBA" id="ARBA00022603"/>
    </source>
</evidence>
<dbReference type="GO" id="GO:0005739">
    <property type="term" value="C:mitochondrion"/>
    <property type="evidence" value="ECO:0007669"/>
    <property type="project" value="TreeGrafter"/>
</dbReference>
<evidence type="ECO:0000256" key="4">
    <source>
        <dbReference type="ARBA" id="ARBA00022691"/>
    </source>
</evidence>
<comment type="caution">
    <text evidence="5">The sequence shown here is derived from an EMBL/GenBank/DDBJ whole genome shotgun (WGS) entry which is preliminary data.</text>
</comment>
<name>A0A9W7A1M8_9STRA</name>
<dbReference type="OrthoDB" id="66144at2759"/>
<dbReference type="EMBL" id="BRXZ01002318">
    <property type="protein sequence ID" value="GMH59740.1"/>
    <property type="molecule type" value="Genomic_DNA"/>
</dbReference>
<dbReference type="GO" id="GO:0032259">
    <property type="term" value="P:methylation"/>
    <property type="evidence" value="ECO:0007669"/>
    <property type="project" value="UniProtKB-KW"/>
</dbReference>
<feature type="non-terminal residue" evidence="5">
    <location>
        <position position="1"/>
    </location>
</feature>
<dbReference type="PANTHER" id="PTHR13610:SF11">
    <property type="entry name" value="METHYLTRANSFERASE DOMAIN-CONTAINING PROTEIN"/>
    <property type="match status" value="1"/>
</dbReference>
<protein>
    <submittedName>
        <fullName evidence="5">Uncharacterized protein</fullName>
    </submittedName>
</protein>
<dbReference type="SUPFAM" id="SSF53335">
    <property type="entry name" value="S-adenosyl-L-methionine-dependent methyltransferases"/>
    <property type="match status" value="1"/>
</dbReference>
<proteinExistence type="inferred from homology"/>
<dbReference type="Gene3D" id="3.40.50.150">
    <property type="entry name" value="Vaccinia Virus protein VP39"/>
    <property type="match status" value="1"/>
</dbReference>
<dbReference type="AlphaFoldDB" id="A0A9W7A1M8"/>
<reference evidence="5" key="1">
    <citation type="submission" date="2022-07" db="EMBL/GenBank/DDBJ databases">
        <title>Genome analysis of Parmales, a sister group of diatoms, reveals the evolutionary specialization of diatoms from phago-mixotrophs to photoautotrophs.</title>
        <authorList>
            <person name="Ban H."/>
            <person name="Sato S."/>
            <person name="Yoshikawa S."/>
            <person name="Kazumasa Y."/>
            <person name="Nakamura Y."/>
            <person name="Ichinomiya M."/>
            <person name="Saitoh K."/>
            <person name="Sato N."/>
            <person name="Blanc-Mathieu R."/>
            <person name="Endo H."/>
            <person name="Kuwata A."/>
            <person name="Ogata H."/>
        </authorList>
    </citation>
    <scope>NUCLEOTIDE SEQUENCE</scope>
</reference>
<evidence type="ECO:0000313" key="6">
    <source>
        <dbReference type="Proteomes" id="UP001165082"/>
    </source>
</evidence>
<accession>A0A9W7A1M8</accession>
<dbReference type="InterPro" id="IPR029063">
    <property type="entry name" value="SAM-dependent_MTases_sf"/>
</dbReference>
<dbReference type="PANTHER" id="PTHR13610">
    <property type="entry name" value="METHYLTRANSFERASE DOMAIN-CONTAINING PROTEIN"/>
    <property type="match status" value="1"/>
</dbReference>
<sequence>YERCLATAKSIPPCKDKISFIHGDVLEVDLSEATCVFVYLVPEGLKQIEGKLHELLRRGGTRIVSYMFSVPNLNPVEVVSTKGGCKVQLYDCTSLPNEGI</sequence>
<gene>
    <name evidence="5" type="ORF">TrRE_jg4390</name>
</gene>
<keyword evidence="3" id="KW-0808">Transferase</keyword>
<dbReference type="InterPro" id="IPR026170">
    <property type="entry name" value="FAM173A/B"/>
</dbReference>
<comment type="similarity">
    <text evidence="1">Belongs to the ANT/ATPSC lysine N-methyltransferase family.</text>
</comment>